<dbReference type="InterPro" id="IPR002939">
    <property type="entry name" value="DnaJ_C"/>
</dbReference>
<dbReference type="CDD" id="cd06257">
    <property type="entry name" value="DnaJ"/>
    <property type="match status" value="1"/>
</dbReference>
<dbReference type="InterPro" id="IPR008971">
    <property type="entry name" value="HSP40/DnaJ_pept-bd"/>
</dbReference>
<evidence type="ECO:0000313" key="3">
    <source>
        <dbReference type="EMBL" id="CAB4241741.1"/>
    </source>
</evidence>
<dbReference type="SMART" id="SM00271">
    <property type="entry name" value="DnaJ"/>
    <property type="match status" value="1"/>
</dbReference>
<proteinExistence type="predicted"/>
<evidence type="ECO:0000256" key="1">
    <source>
        <dbReference type="ARBA" id="ARBA00023186"/>
    </source>
</evidence>
<dbReference type="InterPro" id="IPR001623">
    <property type="entry name" value="DnaJ_domain"/>
</dbReference>
<dbReference type="InterPro" id="IPR036869">
    <property type="entry name" value="J_dom_sf"/>
</dbReference>
<evidence type="ECO:0000259" key="2">
    <source>
        <dbReference type="PROSITE" id="PS50076"/>
    </source>
</evidence>
<dbReference type="Pfam" id="PF01556">
    <property type="entry name" value="DnaJ_C"/>
    <property type="match status" value="1"/>
</dbReference>
<dbReference type="Gene3D" id="1.10.287.110">
    <property type="entry name" value="DnaJ domain"/>
    <property type="match status" value="1"/>
</dbReference>
<gene>
    <name evidence="3" type="ORF">UFOVP71_279</name>
</gene>
<dbReference type="GO" id="GO:0006457">
    <property type="term" value="P:protein folding"/>
    <property type="evidence" value="ECO:0007669"/>
    <property type="project" value="InterPro"/>
</dbReference>
<dbReference type="PROSITE" id="PS50076">
    <property type="entry name" value="DNAJ_2"/>
    <property type="match status" value="1"/>
</dbReference>
<organism evidence="3">
    <name type="scientific">uncultured Caudovirales phage</name>
    <dbReference type="NCBI Taxonomy" id="2100421"/>
    <lineage>
        <taxon>Viruses</taxon>
        <taxon>Duplodnaviria</taxon>
        <taxon>Heunggongvirae</taxon>
        <taxon>Uroviricota</taxon>
        <taxon>Caudoviricetes</taxon>
        <taxon>Peduoviridae</taxon>
        <taxon>Maltschvirus</taxon>
        <taxon>Maltschvirus maltsch</taxon>
    </lineage>
</organism>
<dbReference type="GO" id="GO:0051087">
    <property type="term" value="F:protein-folding chaperone binding"/>
    <property type="evidence" value="ECO:0007669"/>
    <property type="project" value="TreeGrafter"/>
</dbReference>
<dbReference type="PANTHER" id="PTHR24078:SF553">
    <property type="entry name" value="DNAJ HOMOLOG SUBFAMILY B MEMBER 5"/>
    <property type="match status" value="1"/>
</dbReference>
<dbReference type="SUPFAM" id="SSF46565">
    <property type="entry name" value="Chaperone J-domain"/>
    <property type="match status" value="1"/>
</dbReference>
<dbReference type="CDD" id="cd10747">
    <property type="entry name" value="DnaJ_C"/>
    <property type="match status" value="1"/>
</dbReference>
<accession>A0A6J5TAU2</accession>
<dbReference type="Pfam" id="PF00226">
    <property type="entry name" value="DnaJ"/>
    <property type="match status" value="1"/>
</dbReference>
<name>A0A6J5TAU2_9CAUD</name>
<keyword evidence="1" id="KW-0143">Chaperone</keyword>
<dbReference type="Gene3D" id="2.60.260.20">
    <property type="entry name" value="Urease metallochaperone UreE, N-terminal domain"/>
    <property type="match status" value="2"/>
</dbReference>
<reference evidence="3" key="1">
    <citation type="submission" date="2020-05" db="EMBL/GenBank/DDBJ databases">
        <authorList>
            <person name="Chiriac C."/>
            <person name="Salcher M."/>
            <person name="Ghai R."/>
            <person name="Kavagutti S V."/>
        </authorList>
    </citation>
    <scope>NUCLEOTIDE SEQUENCE</scope>
</reference>
<protein>
    <submittedName>
        <fullName evidence="3">Chaperone protein DnaJ</fullName>
    </submittedName>
</protein>
<dbReference type="EMBL" id="LR797824">
    <property type="protein sequence ID" value="CAB4241741.1"/>
    <property type="molecule type" value="Genomic_DNA"/>
</dbReference>
<feature type="domain" description="J" evidence="2">
    <location>
        <begin position="2"/>
        <end position="65"/>
    </location>
</feature>
<dbReference type="PANTHER" id="PTHR24078">
    <property type="entry name" value="DNAJ HOMOLOG SUBFAMILY C MEMBER"/>
    <property type="match status" value="1"/>
</dbReference>
<dbReference type="GO" id="GO:0051082">
    <property type="term" value="F:unfolded protein binding"/>
    <property type="evidence" value="ECO:0007669"/>
    <property type="project" value="InterPro"/>
</dbReference>
<dbReference type="SUPFAM" id="SSF49493">
    <property type="entry name" value="HSP40/DnaJ peptide-binding domain"/>
    <property type="match status" value="2"/>
</dbReference>
<dbReference type="InterPro" id="IPR051339">
    <property type="entry name" value="DnaJ_subfamily_B"/>
</dbReference>
<dbReference type="PRINTS" id="PR00625">
    <property type="entry name" value="JDOMAIN"/>
</dbReference>
<sequence length="268" mass="29774">MNPYQILGLKSGASEEEVKQAYRKLAMKHHPDRGGNEEEFKKIKEAYEKITNGDSASGQQFDPGGFQDLHDFFNMGRAAGGRSWSFNTGWTDDVRNPDVTVSVPLTLEEAHTGIVKTIEFTTPSGEEKKLIVTFPPGVTRELKIRYAGEGGSITSNVPPGDLYVRAEILPHRIWQVERSNLHAVVQITVWQAMFGTTIELNEISGSLIEVNIPAGTQPGSQLRLRNRGMAIRNSNERGNAFLVIEVTIPKLDPSDRDKTIVDIEDKTK</sequence>